<evidence type="ECO:0000313" key="11">
    <source>
        <dbReference type="EMBL" id="UMM20678.1"/>
    </source>
</evidence>
<organism evidence="11 12">
    <name type="scientific">Caenorhabditis briggsae</name>
    <dbReference type="NCBI Taxonomy" id="6238"/>
    <lineage>
        <taxon>Eukaryota</taxon>
        <taxon>Metazoa</taxon>
        <taxon>Ecdysozoa</taxon>
        <taxon>Nematoda</taxon>
        <taxon>Chromadorea</taxon>
        <taxon>Rhabditida</taxon>
        <taxon>Rhabditina</taxon>
        <taxon>Rhabditomorpha</taxon>
        <taxon>Rhabditoidea</taxon>
        <taxon>Rhabditidae</taxon>
        <taxon>Peloderinae</taxon>
        <taxon>Caenorhabditis</taxon>
    </lineage>
</organism>
<evidence type="ECO:0000256" key="2">
    <source>
        <dbReference type="ARBA" id="ARBA00013184"/>
    </source>
</evidence>
<evidence type="ECO:0000256" key="6">
    <source>
        <dbReference type="ARBA" id="ARBA00023163"/>
    </source>
</evidence>
<keyword evidence="7" id="KW-0539">Nucleus</keyword>
<dbReference type="Pfam" id="PF08214">
    <property type="entry name" value="HAT_KAT11"/>
    <property type="match status" value="1"/>
</dbReference>
<keyword evidence="4" id="KW-0156">Chromatin regulator</keyword>
<feature type="compositionally biased region" description="Acidic residues" evidence="9">
    <location>
        <begin position="51"/>
        <end position="78"/>
    </location>
</feature>
<dbReference type="EMBL" id="CP092621">
    <property type="protein sequence ID" value="UMM20678.1"/>
    <property type="molecule type" value="Genomic_DNA"/>
</dbReference>
<gene>
    <name evidence="11" type="ORF">L5515_015862</name>
</gene>
<evidence type="ECO:0000259" key="10">
    <source>
        <dbReference type="PROSITE" id="PS51727"/>
    </source>
</evidence>
<keyword evidence="3" id="KW-0808">Transferase</keyword>
<feature type="domain" description="CBP/p300-type HAT" evidence="10">
    <location>
        <begin position="370"/>
        <end position="741"/>
    </location>
</feature>
<feature type="compositionally biased region" description="Basic and acidic residues" evidence="9">
    <location>
        <begin position="1"/>
        <end position="16"/>
    </location>
</feature>
<reference evidence="11 12" key="1">
    <citation type="submission" date="2022-04" db="EMBL/GenBank/DDBJ databases">
        <title>Chromosome-level reference genomes for two strains of Caenorhabditis briggsae: an improved platform for comparative genomics.</title>
        <authorList>
            <person name="Stevens L."/>
            <person name="Andersen E."/>
        </authorList>
    </citation>
    <scope>NUCLEOTIDE SEQUENCE [LARGE SCALE GENOMIC DNA]</scope>
    <source>
        <strain evidence="11">VX34</strain>
        <tissue evidence="11">Whole-organism</tissue>
    </source>
</reference>
<evidence type="ECO:0000256" key="1">
    <source>
        <dbReference type="ARBA" id="ARBA00004123"/>
    </source>
</evidence>
<dbReference type="Proteomes" id="UP000829354">
    <property type="component" value="Chromosome II"/>
</dbReference>
<evidence type="ECO:0000256" key="4">
    <source>
        <dbReference type="ARBA" id="ARBA00022853"/>
    </source>
</evidence>
<evidence type="ECO:0000256" key="3">
    <source>
        <dbReference type="ARBA" id="ARBA00022679"/>
    </source>
</evidence>
<dbReference type="GO" id="GO:0005634">
    <property type="term" value="C:nucleus"/>
    <property type="evidence" value="ECO:0007669"/>
    <property type="project" value="UniProtKB-SubCell"/>
</dbReference>
<proteinExistence type="predicted"/>
<dbReference type="Gene3D" id="2.10.110.40">
    <property type="match status" value="1"/>
</dbReference>
<evidence type="ECO:0000256" key="5">
    <source>
        <dbReference type="ARBA" id="ARBA00023015"/>
    </source>
</evidence>
<dbReference type="AlphaFoldDB" id="A0AAE9EFQ4"/>
<comment type="catalytic activity">
    <reaction evidence="8">
        <text>L-lysyl-[protein] + acetyl-CoA = N(6)-acetyl-L-lysyl-[protein] + CoA + H(+)</text>
        <dbReference type="Rhea" id="RHEA:45948"/>
        <dbReference type="Rhea" id="RHEA-COMP:9752"/>
        <dbReference type="Rhea" id="RHEA-COMP:10731"/>
        <dbReference type="ChEBI" id="CHEBI:15378"/>
        <dbReference type="ChEBI" id="CHEBI:29969"/>
        <dbReference type="ChEBI" id="CHEBI:57287"/>
        <dbReference type="ChEBI" id="CHEBI:57288"/>
        <dbReference type="ChEBI" id="CHEBI:61930"/>
        <dbReference type="EC" id="2.3.1.48"/>
    </reaction>
</comment>
<evidence type="ECO:0000256" key="8">
    <source>
        <dbReference type="ARBA" id="ARBA00048017"/>
    </source>
</evidence>
<dbReference type="GO" id="GO:0004402">
    <property type="term" value="F:histone acetyltransferase activity"/>
    <property type="evidence" value="ECO:0007669"/>
    <property type="project" value="InterPro"/>
</dbReference>
<protein>
    <recommendedName>
        <fullName evidence="2">histone acetyltransferase</fullName>
        <ecNumber evidence="2">2.3.1.48</ecNumber>
    </recommendedName>
</protein>
<dbReference type="EC" id="2.3.1.48" evidence="2"/>
<dbReference type="SMART" id="SM01250">
    <property type="entry name" value="KAT11"/>
    <property type="match status" value="1"/>
</dbReference>
<keyword evidence="5" id="KW-0805">Transcription regulation</keyword>
<dbReference type="PROSITE" id="PS51727">
    <property type="entry name" value="CBP_P300_HAT"/>
    <property type="match status" value="1"/>
</dbReference>
<dbReference type="PANTHER" id="PTHR13808:SF1">
    <property type="entry name" value="HISTONE ACETYLTRANSFERASE"/>
    <property type="match status" value="1"/>
</dbReference>
<feature type="compositionally biased region" description="Basic and acidic residues" evidence="9">
    <location>
        <begin position="38"/>
        <end position="50"/>
    </location>
</feature>
<dbReference type="PROSITE" id="PS00028">
    <property type="entry name" value="ZINC_FINGER_C2H2_1"/>
    <property type="match status" value="1"/>
</dbReference>
<dbReference type="InterPro" id="IPR031162">
    <property type="entry name" value="CBP_P300_HAT"/>
</dbReference>
<feature type="compositionally biased region" description="Acidic residues" evidence="9">
    <location>
        <begin position="96"/>
        <end position="111"/>
    </location>
</feature>
<keyword evidence="12" id="KW-1185">Reference proteome</keyword>
<name>A0AAE9EFQ4_CAEBR</name>
<sequence>MDKNPRSSKRKFVEHDSSEDEDIENGRPGTSSKKNKKMKPEAKLKKWKQYEEEDADDCYDWVDDKDDEDYLEPEDEWKENDAKRTKTKKMVRRDEEDSNDDDWEDDEDDDVSVNQPTTSKGKIIENDSPEEDEIDIGRAGTSSQQMKTKKKKAQKMKVVMEDEDSDGFCWKDYEKDDDWVKHVAKKNLECPEQNCEVKIGYPSDLRKHLKRAHFSNLSGKKLEERVCAACEEWIKARKLILEKANSKGIEKAPKDLKCCCEILNLPYNVSNLYCKGSEVCRIRPKERYFGLKRKGPEGEERQYWCNNCFQEAKKDGIVDVNQFVSMQNKIRKSEDILECNGCQGSWHRCCTTHLGIRDVFWCDSCKKTEKPRIEMMSMEKGASFIEQRLNQRIREEVRDAQKIKILCCTTEKEALTRCLVPKHLGNEFVAKYGEKISYRTRATHAFQLQDDGDMIFFTMQTQEYIRPIRGDPKSFFVIQILDSVNYLQGVNRTFVYHQLLLSYFDYMRSVGILHGHFQADPPLKGDDYIFHVHPESQGYLDERSLIGWYRKMMDQGKAEWIIQKFEDFKMAMPGTIQPARDLPLFDGELWSKAMLASEKEKNFEKAMKEQYSIHANDNFFVELQKPKGKIGQLDPCLFRNKILENVDEFWKHLAMKNAEFVDRRRAVHSSLRVVKLAEKTKIEKVREDRERERQENWSSISHLYLHIKRHQCFGLSKSDYWHLNGLPQDPEDFNNFEIAQF</sequence>
<dbReference type="GO" id="GO:0006355">
    <property type="term" value="P:regulation of DNA-templated transcription"/>
    <property type="evidence" value="ECO:0007669"/>
    <property type="project" value="InterPro"/>
</dbReference>
<comment type="subcellular location">
    <subcellularLocation>
        <location evidence="1">Nucleus</location>
    </subcellularLocation>
</comment>
<dbReference type="InterPro" id="IPR013178">
    <property type="entry name" value="Histone_AcTrfase_Rtt109/CBP"/>
</dbReference>
<keyword evidence="6" id="KW-0804">Transcription</keyword>
<dbReference type="InterPro" id="IPR038547">
    <property type="entry name" value="RING_CBP-p300_sf"/>
</dbReference>
<evidence type="ECO:0000313" key="12">
    <source>
        <dbReference type="Proteomes" id="UP000829354"/>
    </source>
</evidence>
<evidence type="ECO:0000256" key="9">
    <source>
        <dbReference type="SAM" id="MobiDB-lite"/>
    </source>
</evidence>
<dbReference type="PANTHER" id="PTHR13808">
    <property type="entry name" value="CBP/P300-RELATED"/>
    <property type="match status" value="1"/>
</dbReference>
<accession>A0AAE9EFQ4</accession>
<feature type="region of interest" description="Disordered" evidence="9">
    <location>
        <begin position="1"/>
        <end position="150"/>
    </location>
</feature>
<dbReference type="InterPro" id="IPR013087">
    <property type="entry name" value="Znf_C2H2_type"/>
</dbReference>
<evidence type="ECO:0000256" key="7">
    <source>
        <dbReference type="ARBA" id="ARBA00023242"/>
    </source>
</evidence>